<evidence type="ECO:0000313" key="2">
    <source>
        <dbReference type="EMBL" id="CAH1454147.1"/>
    </source>
</evidence>
<name>A0AAU9PUS5_9ASTR</name>
<dbReference type="Proteomes" id="UP001157418">
    <property type="component" value="Unassembled WGS sequence"/>
</dbReference>
<sequence>MQETPETSAIPGVCSVCLRERLKKISRSSSRGYHIRFFFFMFFIFFSLPYLRFLLLVSNTASPMHDNRKGQISFLKSKLKKSKSMAFVSERTIDMMPRRKVDFGSKLMHSRTMKEC</sequence>
<keyword evidence="1" id="KW-0812">Transmembrane</keyword>
<comment type="caution">
    <text evidence="2">The sequence shown here is derived from an EMBL/GenBank/DDBJ whole genome shotgun (WGS) entry which is preliminary data.</text>
</comment>
<reference evidence="2 3" key="1">
    <citation type="submission" date="2022-01" db="EMBL/GenBank/DDBJ databases">
        <authorList>
            <person name="Xiong W."/>
            <person name="Schranz E."/>
        </authorList>
    </citation>
    <scope>NUCLEOTIDE SEQUENCE [LARGE SCALE GENOMIC DNA]</scope>
</reference>
<dbReference type="EMBL" id="CAKMRJ010005745">
    <property type="protein sequence ID" value="CAH1454147.1"/>
    <property type="molecule type" value="Genomic_DNA"/>
</dbReference>
<proteinExistence type="predicted"/>
<keyword evidence="1" id="KW-0472">Membrane</keyword>
<feature type="transmembrane region" description="Helical" evidence="1">
    <location>
        <begin position="33"/>
        <end position="55"/>
    </location>
</feature>
<dbReference type="AlphaFoldDB" id="A0AAU9PUS5"/>
<keyword evidence="1" id="KW-1133">Transmembrane helix</keyword>
<accession>A0AAU9PUS5</accession>
<keyword evidence="3" id="KW-1185">Reference proteome</keyword>
<dbReference type="PANTHER" id="PTHR34046">
    <property type="entry name" value="OS06G0218800 PROTEIN"/>
    <property type="match status" value="1"/>
</dbReference>
<protein>
    <recommendedName>
        <fullName evidence="4">Transmembrane protein</fullName>
    </recommendedName>
</protein>
<dbReference type="PANTHER" id="PTHR34046:SF7">
    <property type="entry name" value="DUF740 FAMILY PROTEIN"/>
    <property type="match status" value="1"/>
</dbReference>
<evidence type="ECO:0008006" key="4">
    <source>
        <dbReference type="Google" id="ProtNLM"/>
    </source>
</evidence>
<evidence type="ECO:0000313" key="3">
    <source>
        <dbReference type="Proteomes" id="UP001157418"/>
    </source>
</evidence>
<gene>
    <name evidence="2" type="ORF">LVIROSA_LOCUS39339</name>
</gene>
<organism evidence="2 3">
    <name type="scientific">Lactuca virosa</name>
    <dbReference type="NCBI Taxonomy" id="75947"/>
    <lineage>
        <taxon>Eukaryota</taxon>
        <taxon>Viridiplantae</taxon>
        <taxon>Streptophyta</taxon>
        <taxon>Embryophyta</taxon>
        <taxon>Tracheophyta</taxon>
        <taxon>Spermatophyta</taxon>
        <taxon>Magnoliopsida</taxon>
        <taxon>eudicotyledons</taxon>
        <taxon>Gunneridae</taxon>
        <taxon>Pentapetalae</taxon>
        <taxon>asterids</taxon>
        <taxon>campanulids</taxon>
        <taxon>Asterales</taxon>
        <taxon>Asteraceae</taxon>
        <taxon>Cichorioideae</taxon>
        <taxon>Cichorieae</taxon>
        <taxon>Lactucinae</taxon>
        <taxon>Lactuca</taxon>
    </lineage>
</organism>
<evidence type="ECO:0000256" key="1">
    <source>
        <dbReference type="SAM" id="Phobius"/>
    </source>
</evidence>